<dbReference type="CDD" id="cd00170">
    <property type="entry name" value="SEC14"/>
    <property type="match status" value="1"/>
</dbReference>
<dbReference type="Pfam" id="PF00650">
    <property type="entry name" value="CRAL_TRIO"/>
    <property type="match status" value="1"/>
</dbReference>
<accession>A0AAD9IH05</accession>
<dbReference type="SMART" id="SM00516">
    <property type="entry name" value="SEC14"/>
    <property type="match status" value="1"/>
</dbReference>
<feature type="region of interest" description="Disordered" evidence="1">
    <location>
        <begin position="1"/>
        <end position="34"/>
    </location>
</feature>
<evidence type="ECO:0000313" key="4">
    <source>
        <dbReference type="Proteomes" id="UP001255856"/>
    </source>
</evidence>
<keyword evidence="4" id="KW-1185">Reference proteome</keyword>
<dbReference type="InterPro" id="IPR036865">
    <property type="entry name" value="CRAL-TRIO_dom_sf"/>
</dbReference>
<dbReference type="SUPFAM" id="SSF46938">
    <property type="entry name" value="CRAL/TRIO N-terminal domain"/>
    <property type="match status" value="1"/>
</dbReference>
<dbReference type="GO" id="GO:0008526">
    <property type="term" value="F:phosphatidylinositol transfer activity"/>
    <property type="evidence" value="ECO:0007669"/>
    <property type="project" value="TreeGrafter"/>
</dbReference>
<reference evidence="3" key="1">
    <citation type="submission" date="2021-01" db="EMBL/GenBank/DDBJ databases">
        <authorList>
            <person name="Eckstrom K.M.E."/>
        </authorList>
    </citation>
    <scope>NUCLEOTIDE SEQUENCE</scope>
    <source>
        <strain evidence="3">UVCC 0001</strain>
    </source>
</reference>
<evidence type="ECO:0000313" key="3">
    <source>
        <dbReference type="EMBL" id="KAK2076460.1"/>
    </source>
</evidence>
<feature type="compositionally biased region" description="Basic and acidic residues" evidence="1">
    <location>
        <begin position="1"/>
        <end position="12"/>
    </location>
</feature>
<dbReference type="EMBL" id="JASFZW010000010">
    <property type="protein sequence ID" value="KAK2076460.1"/>
    <property type="molecule type" value="Genomic_DNA"/>
</dbReference>
<dbReference type="PANTHER" id="PTHR45824">
    <property type="entry name" value="GH16843P"/>
    <property type="match status" value="1"/>
</dbReference>
<dbReference type="SUPFAM" id="SSF52087">
    <property type="entry name" value="CRAL/TRIO domain"/>
    <property type="match status" value="1"/>
</dbReference>
<dbReference type="AlphaFoldDB" id="A0AAD9IH05"/>
<dbReference type="PANTHER" id="PTHR45824:SF29">
    <property type="entry name" value="GH16843P"/>
    <property type="match status" value="1"/>
</dbReference>
<feature type="domain" description="CRAL-TRIO" evidence="2">
    <location>
        <begin position="107"/>
        <end position="243"/>
    </location>
</feature>
<dbReference type="InterPro" id="IPR052578">
    <property type="entry name" value="PI_Transfer_CRAL-TRIO"/>
</dbReference>
<comment type="caution">
    <text evidence="3">The sequence shown here is derived from an EMBL/GenBank/DDBJ whole genome shotgun (WGS) entry which is preliminary data.</text>
</comment>
<protein>
    <recommendedName>
        <fullName evidence="2">CRAL-TRIO domain-containing protein</fullName>
    </recommendedName>
</protein>
<sequence>MPGSSDDGRDAFPEADGDDSLQTDVRESNKLKISDEEVEQLRSQLSEADSAQCDAAMIRRFIRACGGDHRQAVKRLHETLIWQAEERPSHLHCPACPKDAKSHYMQVVAFDRGRRPAIYSCLSIPTNHALEDNRLHMISIFEQAIAVMPPGVEDWVWVLDMHGFGLKNIDPRLAFAFLKVSAAHYPERLAQAYIVSAPRVFHGFWKTIAPFIDPKTKSKIWFGAFHKHGDNAKVRAALAKNMDGPTVDWFMREMEENRHKSVAKHKHYWYPDLAALARDPGSPAVAQARDRRLGMSHTGAHDFLGTEAYLAEIAGRPERLPPSVFAVADATLPDKASHHPHFAKLHHRSPGSP</sequence>
<proteinExistence type="predicted"/>
<dbReference type="Gene3D" id="3.40.525.10">
    <property type="entry name" value="CRAL-TRIO lipid binding domain"/>
    <property type="match status" value="1"/>
</dbReference>
<dbReference type="InterPro" id="IPR036273">
    <property type="entry name" value="CRAL/TRIO_N_dom_sf"/>
</dbReference>
<dbReference type="PROSITE" id="PS50191">
    <property type="entry name" value="CRAL_TRIO"/>
    <property type="match status" value="1"/>
</dbReference>
<feature type="compositionally biased region" description="Basic and acidic residues" evidence="1">
    <location>
        <begin position="24"/>
        <end position="34"/>
    </location>
</feature>
<name>A0AAD9IH05_PROWI</name>
<gene>
    <name evidence="3" type="ORF">QBZ16_000985</name>
</gene>
<dbReference type="InterPro" id="IPR001251">
    <property type="entry name" value="CRAL-TRIO_dom"/>
</dbReference>
<evidence type="ECO:0000259" key="2">
    <source>
        <dbReference type="PROSITE" id="PS50191"/>
    </source>
</evidence>
<dbReference type="Proteomes" id="UP001255856">
    <property type="component" value="Unassembled WGS sequence"/>
</dbReference>
<organism evidence="3 4">
    <name type="scientific">Prototheca wickerhamii</name>
    <dbReference type="NCBI Taxonomy" id="3111"/>
    <lineage>
        <taxon>Eukaryota</taxon>
        <taxon>Viridiplantae</taxon>
        <taxon>Chlorophyta</taxon>
        <taxon>core chlorophytes</taxon>
        <taxon>Trebouxiophyceae</taxon>
        <taxon>Chlorellales</taxon>
        <taxon>Chlorellaceae</taxon>
        <taxon>Prototheca</taxon>
    </lineage>
</organism>
<evidence type="ECO:0000256" key="1">
    <source>
        <dbReference type="SAM" id="MobiDB-lite"/>
    </source>
</evidence>